<name>A0AAD8GZE6_9APIA</name>
<dbReference type="Proteomes" id="UP001237642">
    <property type="component" value="Unassembled WGS sequence"/>
</dbReference>
<organism evidence="1 2">
    <name type="scientific">Heracleum sosnowskyi</name>
    <dbReference type="NCBI Taxonomy" id="360622"/>
    <lineage>
        <taxon>Eukaryota</taxon>
        <taxon>Viridiplantae</taxon>
        <taxon>Streptophyta</taxon>
        <taxon>Embryophyta</taxon>
        <taxon>Tracheophyta</taxon>
        <taxon>Spermatophyta</taxon>
        <taxon>Magnoliopsida</taxon>
        <taxon>eudicotyledons</taxon>
        <taxon>Gunneridae</taxon>
        <taxon>Pentapetalae</taxon>
        <taxon>asterids</taxon>
        <taxon>campanulids</taxon>
        <taxon>Apiales</taxon>
        <taxon>Apiaceae</taxon>
        <taxon>Apioideae</taxon>
        <taxon>apioid superclade</taxon>
        <taxon>Tordylieae</taxon>
        <taxon>Tordyliinae</taxon>
        <taxon>Heracleum</taxon>
    </lineage>
</organism>
<protein>
    <submittedName>
        <fullName evidence="1">Uncharacterized protein</fullName>
    </submittedName>
</protein>
<evidence type="ECO:0000313" key="1">
    <source>
        <dbReference type="EMBL" id="KAK1357546.1"/>
    </source>
</evidence>
<accession>A0AAD8GZE6</accession>
<sequence length="267" mass="30246">MANHFLQEPKRKEDMTDNIRALSRVRTACEQLRRVPSSTTERSMKCDLVHELTEFYTRIHKPLLDKDLLFSLKASVPKLGEEMTPSTFESCQNLDAGFWRCMDSIESDDEGRYPSLMAVVICPFKLKSVHFVSHSKAAKAIDGVVMTKRGNLGNATCVTDRFLTYALLRMQRRPETFLGNHREVGQFRGKTESTSSANLLGSCLLLRSTCNDHISQKQSGNCEMLVLVCDNLEKENICELSCENSKLVALLLLNETVVDRKLYDKSL</sequence>
<reference evidence="1" key="1">
    <citation type="submission" date="2023-02" db="EMBL/GenBank/DDBJ databases">
        <title>Genome of toxic invasive species Heracleum sosnowskyi carries increased number of genes despite the absence of recent whole-genome duplications.</title>
        <authorList>
            <person name="Schelkunov M."/>
            <person name="Shtratnikova V."/>
            <person name="Makarenko M."/>
            <person name="Klepikova A."/>
            <person name="Omelchenko D."/>
            <person name="Novikova G."/>
            <person name="Obukhova E."/>
            <person name="Bogdanov V."/>
            <person name="Penin A."/>
            <person name="Logacheva M."/>
        </authorList>
    </citation>
    <scope>NUCLEOTIDE SEQUENCE</scope>
    <source>
        <strain evidence="1">Hsosn_3</strain>
        <tissue evidence="1">Leaf</tissue>
    </source>
</reference>
<dbReference type="EMBL" id="JAUIZM010000011">
    <property type="protein sequence ID" value="KAK1357546.1"/>
    <property type="molecule type" value="Genomic_DNA"/>
</dbReference>
<proteinExistence type="predicted"/>
<evidence type="ECO:0000313" key="2">
    <source>
        <dbReference type="Proteomes" id="UP001237642"/>
    </source>
</evidence>
<dbReference type="AlphaFoldDB" id="A0AAD8GZE6"/>
<reference evidence="1" key="2">
    <citation type="submission" date="2023-05" db="EMBL/GenBank/DDBJ databases">
        <authorList>
            <person name="Schelkunov M.I."/>
        </authorList>
    </citation>
    <scope>NUCLEOTIDE SEQUENCE</scope>
    <source>
        <strain evidence="1">Hsosn_3</strain>
        <tissue evidence="1">Leaf</tissue>
    </source>
</reference>
<keyword evidence="2" id="KW-1185">Reference proteome</keyword>
<gene>
    <name evidence="1" type="ORF">POM88_050802</name>
</gene>
<comment type="caution">
    <text evidence="1">The sequence shown here is derived from an EMBL/GenBank/DDBJ whole genome shotgun (WGS) entry which is preliminary data.</text>
</comment>
<dbReference type="Gene3D" id="3.90.640.10">
    <property type="entry name" value="Actin, Chain A, domain 4"/>
    <property type="match status" value="1"/>
</dbReference>